<feature type="transmembrane region" description="Helical" evidence="1">
    <location>
        <begin position="231"/>
        <end position="250"/>
    </location>
</feature>
<feature type="transmembrane region" description="Helical" evidence="1">
    <location>
        <begin position="297"/>
        <end position="317"/>
    </location>
</feature>
<dbReference type="Proteomes" id="UP000179266">
    <property type="component" value="Unassembled WGS sequence"/>
</dbReference>
<sequence>MNPDKSGNYKTGTFFLLLSLFLALTTVISHLPDVSWSVPGSEFGSLRFLWSSWACRNLISQEFPDLHRQGFTPYPEKDSFSADRLSPLNVWISLILQFFLTPVIAYNVLVILYLTFSCWGMYYFLKSLELSNWISFGGGLLFAYSPLMNYFLSDGLQAYAVAFIPFHFYYLLRFLNSNRFKYDGFFAAVFWVLTALSTPVHSPILMFSIFCLLFTESECKSGDKQFFRLKILLQFFIPLIILGHIFAVSFSDAIKIVDKPVMSLFKSVNLVSGLRLFGIIPWILFPFGLFRKQYEKQWIFILPLSITLVYWVVYSIFIPGQGTSDFSIFQFRWTLLAQFSLCVFAATGMENLANITVKYIPKPFRYGICILVILTVFTGIMTGLPAIPYYKINNQEWCSWLKNQEGDFAVLEIPYEKNRNISMLHQVSHGKRIFWDFSNDLYSYKTLRSSILSAFAFKQSFPISARLVAMRAGAIIDRYRLKYLILNPTDDRLLKREDYNYFKKLFNGLLGNPVKSFDGITVYSAQNLCNPESCECRLIDFIDIGSEDDTLFIEGFLNPEKVEETDFRWSSGNSVIYISLGGTTGDFNLSIRIARYLRTKIYINLQLQNDLIDRFEIGEQPFEIRKYQIKHHPGSDCIIPLHVQCDSENPGIMIDWISINQVGVVQ</sequence>
<feature type="transmembrane region" description="Helical" evidence="1">
    <location>
        <begin position="368"/>
        <end position="390"/>
    </location>
</feature>
<evidence type="ECO:0008006" key="4">
    <source>
        <dbReference type="Google" id="ProtNLM"/>
    </source>
</evidence>
<name>A0A1F7S0G1_9BACT</name>
<dbReference type="EMBL" id="MGDD01000095">
    <property type="protein sequence ID" value="OGL47170.1"/>
    <property type="molecule type" value="Genomic_DNA"/>
</dbReference>
<proteinExistence type="predicted"/>
<reference evidence="2 3" key="1">
    <citation type="journal article" date="2016" name="Nat. Commun.">
        <title>Thousands of microbial genomes shed light on interconnected biogeochemical processes in an aquifer system.</title>
        <authorList>
            <person name="Anantharaman K."/>
            <person name="Brown C.T."/>
            <person name="Hug L.A."/>
            <person name="Sharon I."/>
            <person name="Castelle C.J."/>
            <person name="Probst A.J."/>
            <person name="Thomas B.C."/>
            <person name="Singh A."/>
            <person name="Wilkins M.J."/>
            <person name="Karaoz U."/>
            <person name="Brodie E.L."/>
            <person name="Williams K.H."/>
            <person name="Hubbard S.S."/>
            <person name="Banfield J.F."/>
        </authorList>
    </citation>
    <scope>NUCLEOTIDE SEQUENCE [LARGE SCALE GENOMIC DNA]</scope>
</reference>
<dbReference type="AlphaFoldDB" id="A0A1F7S0G1"/>
<feature type="transmembrane region" description="Helical" evidence="1">
    <location>
        <begin position="270"/>
        <end position="290"/>
    </location>
</feature>
<evidence type="ECO:0000313" key="3">
    <source>
        <dbReference type="Proteomes" id="UP000179266"/>
    </source>
</evidence>
<keyword evidence="1" id="KW-0472">Membrane</keyword>
<comment type="caution">
    <text evidence="2">The sequence shown here is derived from an EMBL/GenBank/DDBJ whole genome shotgun (WGS) entry which is preliminary data.</text>
</comment>
<evidence type="ECO:0000256" key="1">
    <source>
        <dbReference type="SAM" id="Phobius"/>
    </source>
</evidence>
<feature type="transmembrane region" description="Helical" evidence="1">
    <location>
        <begin position="90"/>
        <end position="116"/>
    </location>
</feature>
<organism evidence="2 3">
    <name type="scientific">Candidatus Schekmanbacteria bacterium RBG_13_48_7</name>
    <dbReference type="NCBI Taxonomy" id="1817878"/>
    <lineage>
        <taxon>Bacteria</taxon>
        <taxon>Candidatus Schekmaniibacteriota</taxon>
    </lineage>
</organism>
<gene>
    <name evidence="2" type="ORF">A2161_14260</name>
</gene>
<keyword evidence="1" id="KW-1133">Transmembrane helix</keyword>
<feature type="transmembrane region" description="Helical" evidence="1">
    <location>
        <begin position="123"/>
        <end position="144"/>
    </location>
</feature>
<accession>A0A1F7S0G1</accession>
<evidence type="ECO:0000313" key="2">
    <source>
        <dbReference type="EMBL" id="OGL47170.1"/>
    </source>
</evidence>
<keyword evidence="1" id="KW-0812">Transmembrane</keyword>
<feature type="transmembrane region" description="Helical" evidence="1">
    <location>
        <begin position="329"/>
        <end position="347"/>
    </location>
</feature>
<protein>
    <recommendedName>
        <fullName evidence="4">Glycosyltransferase RgtA/B/C/D-like domain-containing protein</fullName>
    </recommendedName>
</protein>